<keyword evidence="3 5" id="KW-0442">Lipid degradation</keyword>
<dbReference type="InterPro" id="IPR029058">
    <property type="entry name" value="AB_hydrolase_fold"/>
</dbReference>
<dbReference type="PANTHER" id="PTHR10272">
    <property type="entry name" value="PLATELET-ACTIVATING FACTOR ACETYLHYDROLASE"/>
    <property type="match status" value="1"/>
</dbReference>
<dbReference type="InterPro" id="IPR016715">
    <property type="entry name" value="PAF_acetylhydro_eukaryote"/>
</dbReference>
<reference evidence="7 8" key="1">
    <citation type="submission" date="2020-04" db="EMBL/GenBank/DDBJ databases">
        <authorList>
            <person name="Alioto T."/>
            <person name="Alioto T."/>
            <person name="Gomez Garrido J."/>
        </authorList>
    </citation>
    <scope>NUCLEOTIDE SEQUENCE [LARGE SCALE GENOMIC DNA]</scope>
</reference>
<gene>
    <name evidence="7" type="ORF">CLODIP_2_CD06135</name>
</gene>
<keyword evidence="8" id="KW-1185">Reference proteome</keyword>
<evidence type="ECO:0000256" key="5">
    <source>
        <dbReference type="PIRNR" id="PIRNR018169"/>
    </source>
</evidence>
<evidence type="ECO:0000313" key="7">
    <source>
        <dbReference type="EMBL" id="CAB3365491.1"/>
    </source>
</evidence>
<feature type="active site" description="Nucleophile" evidence="6">
    <location>
        <position position="239"/>
    </location>
</feature>
<comment type="caution">
    <text evidence="7">The sequence shown here is derived from an EMBL/GenBank/DDBJ whole genome shotgun (WGS) entry which is preliminary data.</text>
</comment>
<dbReference type="AlphaFoldDB" id="A0A8S1C9M0"/>
<protein>
    <recommendedName>
        <fullName evidence="1 5">1-alkyl-2-acetylglycerophosphocholine esterase</fullName>
        <ecNumber evidence="1 5">3.1.1.47</ecNumber>
    </recommendedName>
</protein>
<dbReference type="Proteomes" id="UP000494165">
    <property type="component" value="Unassembled WGS sequence"/>
</dbReference>
<keyword evidence="4 5" id="KW-0443">Lipid metabolism</keyword>
<evidence type="ECO:0000313" key="8">
    <source>
        <dbReference type="Proteomes" id="UP000494165"/>
    </source>
</evidence>
<dbReference type="GO" id="GO:0003847">
    <property type="term" value="F:1-alkyl-2-acetylglycerophosphocholine esterase activity"/>
    <property type="evidence" value="ECO:0007669"/>
    <property type="project" value="UniProtKB-UniRule"/>
</dbReference>
<dbReference type="GO" id="GO:0016042">
    <property type="term" value="P:lipid catabolic process"/>
    <property type="evidence" value="ECO:0007669"/>
    <property type="project" value="UniProtKB-KW"/>
</dbReference>
<feature type="active site" description="Charge relay system" evidence="6">
    <location>
        <position position="262"/>
    </location>
</feature>
<feature type="active site" description="Charge relay system" evidence="6">
    <location>
        <position position="318"/>
    </location>
</feature>
<evidence type="ECO:0000256" key="1">
    <source>
        <dbReference type="ARBA" id="ARBA00013201"/>
    </source>
</evidence>
<dbReference type="Pfam" id="PF03403">
    <property type="entry name" value="PAF-AH_p_II"/>
    <property type="match status" value="1"/>
</dbReference>
<evidence type="ECO:0000256" key="2">
    <source>
        <dbReference type="ARBA" id="ARBA00022801"/>
    </source>
</evidence>
<organism evidence="7 8">
    <name type="scientific">Cloeon dipterum</name>
    <dbReference type="NCBI Taxonomy" id="197152"/>
    <lineage>
        <taxon>Eukaryota</taxon>
        <taxon>Metazoa</taxon>
        <taxon>Ecdysozoa</taxon>
        <taxon>Arthropoda</taxon>
        <taxon>Hexapoda</taxon>
        <taxon>Insecta</taxon>
        <taxon>Pterygota</taxon>
        <taxon>Palaeoptera</taxon>
        <taxon>Ephemeroptera</taxon>
        <taxon>Pisciforma</taxon>
        <taxon>Baetidae</taxon>
        <taxon>Cloeon</taxon>
    </lineage>
</organism>
<dbReference type="EC" id="3.1.1.47" evidence="1 5"/>
<dbReference type="Gene3D" id="3.40.50.1820">
    <property type="entry name" value="alpha/beta hydrolase"/>
    <property type="match status" value="1"/>
</dbReference>
<evidence type="ECO:0000256" key="6">
    <source>
        <dbReference type="PIRSR" id="PIRSR018169-1"/>
    </source>
</evidence>
<dbReference type="OrthoDB" id="2363873at2759"/>
<evidence type="ECO:0000256" key="3">
    <source>
        <dbReference type="ARBA" id="ARBA00022963"/>
    </source>
</evidence>
<dbReference type="PANTHER" id="PTHR10272:SF0">
    <property type="entry name" value="PLATELET-ACTIVATING FACTOR ACETYLHYDROLASE"/>
    <property type="match status" value="1"/>
</dbReference>
<accession>A0A8S1C9M0</accession>
<proteinExistence type="predicted"/>
<sequence>MSHGSANIPNHLPLHEGPFVPGCQDILSGFGEESVLMRLWYPTSLKDVKEHAAKWPRWMDETYMNGFSTILGIWPIFLKIARRLYSGEIHVPGVWGADVLEDTQQFPTIVFSHGLGACRFFYSTLCLQLASHGIVVAAIEHKDESSAATFFFENDIKHASGKKSFMLYRAVDETDSGYHLMIRKRQLTIRAHECSRALDFLIGVHEGRITENLLDSESKVLEQLKGRLDIASVTLMGHSFGGATTLVAATKDDRFKQLLVLDSWLFGLKNEEDMPQVLAKFPKLYLNADYFQIENNLKVMRRFVGPHDTKFTVRRTTHEHMCDTPKLVGMWLNRGKSRIDYDLGMRINFHLVLSYLKQRLGDSVKWNNENFLHDQGHHIIQDISVRENAEILEPAKL</sequence>
<dbReference type="EMBL" id="CADEPI010000020">
    <property type="protein sequence ID" value="CAB3365491.1"/>
    <property type="molecule type" value="Genomic_DNA"/>
</dbReference>
<name>A0A8S1C9M0_9INSE</name>
<dbReference type="SUPFAM" id="SSF53474">
    <property type="entry name" value="alpha/beta-Hydrolases"/>
    <property type="match status" value="1"/>
</dbReference>
<evidence type="ECO:0000256" key="4">
    <source>
        <dbReference type="ARBA" id="ARBA00023098"/>
    </source>
</evidence>
<dbReference type="PIRSF" id="PIRSF018169">
    <property type="entry name" value="PAF_acetylhydrolase"/>
    <property type="match status" value="1"/>
</dbReference>
<comment type="catalytic activity">
    <reaction evidence="5">
        <text>a 1-O-alkyl-2-acetyl-sn-glycero-3-phosphocholine + H2O = a 1-O-alkyl-sn-glycero-3-phosphocholine + acetate + H(+)</text>
        <dbReference type="Rhea" id="RHEA:17777"/>
        <dbReference type="ChEBI" id="CHEBI:15377"/>
        <dbReference type="ChEBI" id="CHEBI:15378"/>
        <dbReference type="ChEBI" id="CHEBI:30089"/>
        <dbReference type="ChEBI" id="CHEBI:30909"/>
        <dbReference type="ChEBI" id="CHEBI:36707"/>
        <dbReference type="EC" id="3.1.1.47"/>
    </reaction>
</comment>
<keyword evidence="2 5" id="KW-0378">Hydrolase</keyword>